<proteinExistence type="predicted"/>
<evidence type="ECO:0000313" key="3">
    <source>
        <dbReference type="Proteomes" id="UP000280668"/>
    </source>
</evidence>
<sequence>MSTDARSDAQRTIDVSSTPPVPFLRLVGVELRKLLDTRSGFWLITLTFGMLAAVMALVLLVLALSDTTITAAGISDAMIIPVSLLVPVLAILTVTSEWSQRTHLVTFTLEPRRGRVVLAKLVTVMILGAATIAVAVAFGALGNLLYGAVTGNDVVWNLDAAQLGWTAGVQVLWFLMAFGLGMLLLNTPGAVAVFYFFGVIAPFMIYSALYAIFDWAQSFLPWIDISLASMPFMMGESAEAGALEWGQLGVATLLWVVLPLVFGSLRVLRSEVK</sequence>
<keyword evidence="1" id="KW-1133">Transmembrane helix</keyword>
<dbReference type="OrthoDB" id="3822725at2"/>
<name>A0A3N2BEZ5_9MICO</name>
<feature type="transmembrane region" description="Helical" evidence="1">
    <location>
        <begin position="117"/>
        <end position="142"/>
    </location>
</feature>
<dbReference type="Proteomes" id="UP000280668">
    <property type="component" value="Unassembled WGS sequence"/>
</dbReference>
<keyword evidence="3" id="KW-1185">Reference proteome</keyword>
<feature type="transmembrane region" description="Helical" evidence="1">
    <location>
        <begin position="41"/>
        <end position="65"/>
    </location>
</feature>
<dbReference type="RefSeq" id="WP_123304216.1">
    <property type="nucleotide sequence ID" value="NZ_RKHK01000001.1"/>
</dbReference>
<evidence type="ECO:0000313" key="2">
    <source>
        <dbReference type="EMBL" id="ROR73843.1"/>
    </source>
</evidence>
<dbReference type="AlphaFoldDB" id="A0A3N2BEZ5"/>
<gene>
    <name evidence="2" type="ORF">EDD31_2234</name>
</gene>
<comment type="caution">
    <text evidence="2">The sequence shown here is derived from an EMBL/GenBank/DDBJ whole genome shotgun (WGS) entry which is preliminary data.</text>
</comment>
<feature type="transmembrane region" description="Helical" evidence="1">
    <location>
        <begin position="192"/>
        <end position="213"/>
    </location>
</feature>
<feature type="transmembrane region" description="Helical" evidence="1">
    <location>
        <begin position="77"/>
        <end position="96"/>
    </location>
</feature>
<accession>A0A3N2BEZ5</accession>
<dbReference type="EMBL" id="RKHK01000001">
    <property type="protein sequence ID" value="ROR73843.1"/>
    <property type="molecule type" value="Genomic_DNA"/>
</dbReference>
<organism evidence="2 3">
    <name type="scientific">Bogoriella caseilytica</name>
    <dbReference type="NCBI Taxonomy" id="56055"/>
    <lineage>
        <taxon>Bacteria</taxon>
        <taxon>Bacillati</taxon>
        <taxon>Actinomycetota</taxon>
        <taxon>Actinomycetes</taxon>
        <taxon>Micrococcales</taxon>
        <taxon>Bogoriellaceae</taxon>
        <taxon>Bogoriella</taxon>
    </lineage>
</organism>
<evidence type="ECO:0000256" key="1">
    <source>
        <dbReference type="SAM" id="Phobius"/>
    </source>
</evidence>
<keyword evidence="1" id="KW-0812">Transmembrane</keyword>
<feature type="transmembrane region" description="Helical" evidence="1">
    <location>
        <begin position="245"/>
        <end position="268"/>
    </location>
</feature>
<feature type="transmembrane region" description="Helical" evidence="1">
    <location>
        <begin position="162"/>
        <end position="185"/>
    </location>
</feature>
<protein>
    <recommendedName>
        <fullName evidence="4">ABC-2 family transporter</fullName>
    </recommendedName>
</protein>
<reference evidence="2 3" key="1">
    <citation type="submission" date="2018-11" db="EMBL/GenBank/DDBJ databases">
        <title>Sequencing the genomes of 1000 actinobacteria strains.</title>
        <authorList>
            <person name="Klenk H.-P."/>
        </authorList>
    </citation>
    <scope>NUCLEOTIDE SEQUENCE [LARGE SCALE GENOMIC DNA]</scope>
    <source>
        <strain evidence="2 3">DSM 11294</strain>
    </source>
</reference>
<keyword evidence="1" id="KW-0472">Membrane</keyword>
<evidence type="ECO:0008006" key="4">
    <source>
        <dbReference type="Google" id="ProtNLM"/>
    </source>
</evidence>